<keyword evidence="3" id="KW-1185">Reference proteome</keyword>
<dbReference type="AlphaFoldDB" id="A0A432YCR2"/>
<evidence type="ECO:0000259" key="1">
    <source>
        <dbReference type="Pfam" id="PF01425"/>
    </source>
</evidence>
<organism evidence="2 3">
    <name type="scientific">Pseudidiomarina insulisalsae</name>
    <dbReference type="NCBI Taxonomy" id="575789"/>
    <lineage>
        <taxon>Bacteria</taxon>
        <taxon>Pseudomonadati</taxon>
        <taxon>Pseudomonadota</taxon>
        <taxon>Gammaproteobacteria</taxon>
        <taxon>Alteromonadales</taxon>
        <taxon>Idiomarinaceae</taxon>
        <taxon>Pseudidiomarina</taxon>
    </lineage>
</organism>
<dbReference type="InterPro" id="IPR036928">
    <property type="entry name" value="AS_sf"/>
</dbReference>
<sequence>MTGCSASAPQATGSAELSFTDTAKVQQQLTAGTLTSEALVQHYLDAIAANNRDGYEIRAIIEVNPDALALARQMDEERRRGVIRGPLHGLPVVLKANIATADSLATTAGASVMQGFITAKDATLVTQLRQSGAIILGKANLSEWANFRGENSISGWSGIGGQTRNPHLLTHNPCGSSSGSGAAVAADFTLLAVGTETDGSIMCPASVNGVVGVKPTRGAVSGYGIIPIAAAQDIAGPMTRSVYGAALLLDTMATAEARSRYGVSLSNAAQQAVETEKVIVVRAFDDQFSGVKNMVDDVVRTLKSQGFEVVEVAQWELPDALYAAEFEVLLYEFKRDLNAWLAEFGAPAATMQAVIDYNKANAERELALFGQEYFEQANAIDLAEAAESYHQALTEGRRLAEAHLNQYLKGKGASAILLPSYGPAWPTPPAEGGSFSFGTSTAAAVSGYPSITVPLGMQEGQQGSLPLGLSLVGLPWSEPQLFSLAAMLEAKIGGFTAPEFLVGEQ</sequence>
<evidence type="ECO:0000313" key="2">
    <source>
        <dbReference type="EMBL" id="RUO58723.1"/>
    </source>
</evidence>
<dbReference type="PANTHER" id="PTHR42678">
    <property type="entry name" value="AMIDASE"/>
    <property type="match status" value="1"/>
</dbReference>
<dbReference type="InterPro" id="IPR023631">
    <property type="entry name" value="Amidase_dom"/>
</dbReference>
<evidence type="ECO:0000313" key="3">
    <source>
        <dbReference type="Proteomes" id="UP000288259"/>
    </source>
</evidence>
<proteinExistence type="predicted"/>
<protein>
    <submittedName>
        <fullName evidence="2">Amidase</fullName>
    </submittedName>
</protein>
<feature type="domain" description="Amidase" evidence="1">
    <location>
        <begin position="39"/>
        <end position="481"/>
    </location>
</feature>
<dbReference type="SUPFAM" id="SSF75304">
    <property type="entry name" value="Amidase signature (AS) enzymes"/>
    <property type="match status" value="1"/>
</dbReference>
<dbReference type="OrthoDB" id="9811471at2"/>
<dbReference type="EMBL" id="PIPY01000010">
    <property type="protein sequence ID" value="RUO58723.1"/>
    <property type="molecule type" value="Genomic_DNA"/>
</dbReference>
<dbReference type="PANTHER" id="PTHR42678:SF34">
    <property type="entry name" value="OS04G0183300 PROTEIN"/>
    <property type="match status" value="1"/>
</dbReference>
<dbReference type="Pfam" id="PF01425">
    <property type="entry name" value="Amidase"/>
    <property type="match status" value="1"/>
</dbReference>
<dbReference type="Proteomes" id="UP000288259">
    <property type="component" value="Unassembled WGS sequence"/>
</dbReference>
<comment type="caution">
    <text evidence="2">The sequence shown here is derived from an EMBL/GenBank/DDBJ whole genome shotgun (WGS) entry which is preliminary data.</text>
</comment>
<dbReference type="Gene3D" id="3.90.1300.10">
    <property type="entry name" value="Amidase signature (AS) domain"/>
    <property type="match status" value="1"/>
</dbReference>
<reference evidence="3" key="1">
    <citation type="journal article" date="2018" name="Front. Microbiol.">
        <title>Genome-Based Analysis Reveals the Taxonomy and Diversity of the Family Idiomarinaceae.</title>
        <authorList>
            <person name="Liu Y."/>
            <person name="Lai Q."/>
            <person name="Shao Z."/>
        </authorList>
    </citation>
    <scope>NUCLEOTIDE SEQUENCE [LARGE SCALE GENOMIC DNA]</scope>
    <source>
        <strain evidence="3">CVS-6</strain>
    </source>
</reference>
<gene>
    <name evidence="2" type="ORF">CWI71_09890</name>
</gene>
<name>A0A432YCR2_9GAMM</name>
<accession>A0A432YCR2</accession>